<dbReference type="SUPFAM" id="SSF51110">
    <property type="entry name" value="alpha-D-mannose-specific plant lectins"/>
    <property type="match status" value="1"/>
</dbReference>
<dbReference type="GO" id="GO:0004674">
    <property type="term" value="F:protein serine/threonine kinase activity"/>
    <property type="evidence" value="ECO:0007669"/>
    <property type="project" value="UniProtKB-KW"/>
</dbReference>
<reference evidence="27" key="1">
    <citation type="journal article" date="2018" name="Nat. Plants">
        <title>Whole-genome landscape of Medicago truncatula symbiotic genes.</title>
        <authorList>
            <person name="Pecrix Y."/>
            <person name="Staton S.E."/>
            <person name="Sallet E."/>
            <person name="Lelandais-Briere C."/>
            <person name="Moreau S."/>
            <person name="Carrere S."/>
            <person name="Blein T."/>
            <person name="Jardinaud M.F."/>
            <person name="Latrasse D."/>
            <person name="Zouine M."/>
            <person name="Zahm M."/>
            <person name="Kreplak J."/>
            <person name="Mayjonade B."/>
            <person name="Satge C."/>
            <person name="Perez M."/>
            <person name="Cauet S."/>
            <person name="Marande W."/>
            <person name="Chantry-Darmon C."/>
            <person name="Lopez-Roques C."/>
            <person name="Bouchez O."/>
            <person name="Berard A."/>
            <person name="Debelle F."/>
            <person name="Munos S."/>
            <person name="Bendahmane A."/>
            <person name="Berges H."/>
            <person name="Niebel A."/>
            <person name="Buitink J."/>
            <person name="Frugier F."/>
            <person name="Benhamed M."/>
            <person name="Crespi M."/>
            <person name="Gouzy J."/>
            <person name="Gamas P."/>
        </authorList>
    </citation>
    <scope>NUCLEOTIDE SEQUENCE [LARGE SCALE GENOMIC DNA]</scope>
    <source>
        <strain evidence="27">cv. Jemalong A17</strain>
    </source>
</reference>
<dbReference type="InterPro" id="IPR021820">
    <property type="entry name" value="S-locus_recpt_kinase_C"/>
</dbReference>
<dbReference type="AlphaFoldDB" id="A0A396IB06"/>
<dbReference type="CDD" id="cd00028">
    <property type="entry name" value="B_lectin"/>
    <property type="match status" value="1"/>
</dbReference>
<evidence type="ECO:0000256" key="2">
    <source>
        <dbReference type="ARBA" id="ARBA00022475"/>
    </source>
</evidence>
<evidence type="ECO:0000259" key="22">
    <source>
        <dbReference type="PROSITE" id="PS50011"/>
    </source>
</evidence>
<feature type="signal peptide" evidence="21">
    <location>
        <begin position="1"/>
        <end position="20"/>
    </location>
</feature>
<dbReference type="PANTHER" id="PTHR27002:SF646">
    <property type="entry name" value="NON-SPECIFIC SERINE_THREONINE PROTEIN KINASE"/>
    <property type="match status" value="1"/>
</dbReference>
<accession>A0A396IB06</accession>
<dbReference type="InterPro" id="IPR001480">
    <property type="entry name" value="Bulb-type_lectin_dom"/>
</dbReference>
<dbReference type="EC" id="2.7.11.1" evidence="18"/>
<evidence type="ECO:0000256" key="1">
    <source>
        <dbReference type="ARBA" id="ARBA00004251"/>
    </source>
</evidence>
<dbReference type="InterPro" id="IPR001245">
    <property type="entry name" value="Ser-Thr/Tyr_kinase_cat_dom"/>
</dbReference>
<dbReference type="SMART" id="SM00473">
    <property type="entry name" value="PAN_AP"/>
    <property type="match status" value="1"/>
</dbReference>
<evidence type="ECO:0000256" key="10">
    <source>
        <dbReference type="ARBA" id="ARBA00022840"/>
    </source>
</evidence>
<sequence length="772" mass="86839">MSFITYILFVLSLIASYSIASNDTSSITQSQSISDGETIVSPKGLFELGFFSITNPNKRYLGIRFKNISTQNVVWVANGGKPINDSSAILKLNSSGSLVLTHNNNIVWFTNSSTKAQKPVAQLLDTGNLVIKEDSVSETYLWQSFDYPSNTLLSGMKLGWDHKRNLNRRLIAWKSDDDPTPGDFSWGVVLNPYPDIYMMKGEKKYYRLGPWNGLRFSGRPDLKPNDIFSYNFVWNKEEVYYTWNIKDSSQVSKMVLNQTSKDRPRYVWSKDVESWRVYSRIPGDICDHYGQCGVNGYCSSTNSPICGCLQGFKPKFPEKWNSIDWSQGCLRNHTLNCTNDGFVSVANLKVPDTTYTLVDESIGLEQCRGKCLNNCSCMAYTNTNISGAGSGCVMWFGDLIDIKLIPGGGQFLYIRMPASELGKSKTEGNYERHIDDLDLPLLDLSTIITATDNFSEKNKIGEGGFGPVYLGKFESGLEIAVKRLSQSSAQGMREFINEVKLIANVQHRNLVTLIGCCIQREEKMLVYEYMANGSLDYFIFDRTKSKLLDWPKRFHIICGIARGLMYLHQDSRLRIVHRDLKSSNVLLDDTLNPKISDFGLARTFGGNQIEGNTNRIVGTYGYMAPEYAIDGQFSVKSDVFSFGILLLEIICGKKNRVCHRTKQTLNLVAYAWTFWKHGRPLQIIDSNIVDSCIVSEVSRCIHVGLLCVQQYPEDRPTMADVILMLGSEMMTLDEPKEPGFTTRKESAEANSSSSGKDTSSNYEMTMSSFSAR</sequence>
<feature type="domain" description="Protein kinase" evidence="22">
    <location>
        <begin position="454"/>
        <end position="730"/>
    </location>
</feature>
<dbReference type="GO" id="GO:0106310">
    <property type="term" value="F:protein serine kinase activity"/>
    <property type="evidence" value="ECO:0007669"/>
    <property type="project" value="RHEA"/>
</dbReference>
<dbReference type="PANTHER" id="PTHR27002">
    <property type="entry name" value="RECEPTOR-LIKE SERINE/THREONINE-PROTEIN KINASE SD1-8"/>
    <property type="match status" value="1"/>
</dbReference>
<evidence type="ECO:0000256" key="6">
    <source>
        <dbReference type="ARBA" id="ARBA00022692"/>
    </source>
</evidence>
<dbReference type="InterPro" id="IPR000719">
    <property type="entry name" value="Prot_kinase_dom"/>
</dbReference>
<organism evidence="26 27">
    <name type="scientific">Medicago truncatula</name>
    <name type="common">Barrel medic</name>
    <name type="synonym">Medicago tribuloides</name>
    <dbReference type="NCBI Taxonomy" id="3880"/>
    <lineage>
        <taxon>Eukaryota</taxon>
        <taxon>Viridiplantae</taxon>
        <taxon>Streptophyta</taxon>
        <taxon>Embryophyta</taxon>
        <taxon>Tracheophyta</taxon>
        <taxon>Spermatophyta</taxon>
        <taxon>Magnoliopsida</taxon>
        <taxon>eudicotyledons</taxon>
        <taxon>Gunneridae</taxon>
        <taxon>Pentapetalae</taxon>
        <taxon>rosids</taxon>
        <taxon>fabids</taxon>
        <taxon>Fabales</taxon>
        <taxon>Fabaceae</taxon>
        <taxon>Papilionoideae</taxon>
        <taxon>50 kb inversion clade</taxon>
        <taxon>NPAAA clade</taxon>
        <taxon>Hologalegina</taxon>
        <taxon>IRL clade</taxon>
        <taxon>Trifolieae</taxon>
        <taxon>Medicago</taxon>
    </lineage>
</organism>
<evidence type="ECO:0000256" key="21">
    <source>
        <dbReference type="SAM" id="SignalP"/>
    </source>
</evidence>
<feature type="chain" id="PRO_5017478094" description="Receptor-like serine/threonine-protein kinase" evidence="21">
    <location>
        <begin position="21"/>
        <end position="772"/>
    </location>
</feature>
<evidence type="ECO:0000256" key="4">
    <source>
        <dbReference type="ARBA" id="ARBA00022536"/>
    </source>
</evidence>
<dbReference type="CDD" id="cd01098">
    <property type="entry name" value="PAN_AP_plant"/>
    <property type="match status" value="1"/>
</dbReference>
<keyword evidence="6" id="KW-0812">Transmembrane</keyword>
<evidence type="ECO:0000256" key="16">
    <source>
        <dbReference type="ARBA" id="ARBA00047899"/>
    </source>
</evidence>
<dbReference type="Gene3D" id="1.10.510.10">
    <property type="entry name" value="Transferase(Phosphotransferase) domain 1"/>
    <property type="match status" value="1"/>
</dbReference>
<evidence type="ECO:0000256" key="12">
    <source>
        <dbReference type="ARBA" id="ARBA00023136"/>
    </source>
</evidence>
<dbReference type="Pfam" id="PF01453">
    <property type="entry name" value="B_lectin"/>
    <property type="match status" value="1"/>
</dbReference>
<comment type="subcellular location">
    <subcellularLocation>
        <location evidence="1">Cell membrane</location>
        <topology evidence="1">Single-pass type I membrane protein</topology>
    </subcellularLocation>
</comment>
<feature type="region of interest" description="Disordered" evidence="20">
    <location>
        <begin position="733"/>
        <end position="772"/>
    </location>
</feature>
<evidence type="ECO:0000259" key="24">
    <source>
        <dbReference type="PROSITE" id="PS50927"/>
    </source>
</evidence>
<keyword evidence="5 18" id="KW-0808">Transferase</keyword>
<evidence type="ECO:0000256" key="7">
    <source>
        <dbReference type="ARBA" id="ARBA00022729"/>
    </source>
</evidence>
<dbReference type="InterPro" id="IPR011009">
    <property type="entry name" value="Kinase-like_dom_sf"/>
</dbReference>
<dbReference type="PROSITE" id="PS50011">
    <property type="entry name" value="PROTEIN_KINASE_DOM"/>
    <property type="match status" value="1"/>
</dbReference>
<evidence type="ECO:0000256" key="19">
    <source>
        <dbReference type="PROSITE-ProRule" id="PRU00076"/>
    </source>
</evidence>
<dbReference type="GO" id="GO:0005886">
    <property type="term" value="C:plasma membrane"/>
    <property type="evidence" value="ECO:0007669"/>
    <property type="project" value="UniProtKB-SubCell"/>
</dbReference>
<dbReference type="Proteomes" id="UP000265566">
    <property type="component" value="Chromosome 4"/>
</dbReference>
<feature type="domain" description="Apple" evidence="25">
    <location>
        <begin position="337"/>
        <end position="417"/>
    </location>
</feature>
<dbReference type="InterPro" id="IPR008271">
    <property type="entry name" value="Ser/Thr_kinase_AS"/>
</dbReference>
<feature type="compositionally biased region" description="Low complexity" evidence="20">
    <location>
        <begin position="751"/>
        <end position="760"/>
    </location>
</feature>
<dbReference type="CDD" id="cd14066">
    <property type="entry name" value="STKc_IRAK"/>
    <property type="match status" value="1"/>
</dbReference>
<dbReference type="Pfam" id="PF00954">
    <property type="entry name" value="S_locus_glycop"/>
    <property type="match status" value="1"/>
</dbReference>
<keyword evidence="8 18" id="KW-0547">Nucleotide-binding</keyword>
<gene>
    <name evidence="26" type="ORF">MtrunA17_Chr4g0042381</name>
</gene>
<name>A0A396IB06_MEDTR</name>
<evidence type="ECO:0000313" key="27">
    <source>
        <dbReference type="Proteomes" id="UP000265566"/>
    </source>
</evidence>
<evidence type="ECO:0000256" key="18">
    <source>
        <dbReference type="PIRNR" id="PIRNR000641"/>
    </source>
</evidence>
<keyword evidence="15" id="KW-0325">Glycoprotein</keyword>
<evidence type="ECO:0000256" key="11">
    <source>
        <dbReference type="ARBA" id="ARBA00022989"/>
    </source>
</evidence>
<keyword evidence="7 21" id="KW-0732">Signal</keyword>
<dbReference type="Gramene" id="rna24488">
    <property type="protein sequence ID" value="RHN61971.1"/>
    <property type="gene ID" value="gene24488"/>
</dbReference>
<feature type="compositionally biased region" description="Polar residues" evidence="20">
    <location>
        <begin position="761"/>
        <end position="772"/>
    </location>
</feature>
<dbReference type="EMBL" id="PSQE01000004">
    <property type="protein sequence ID" value="RHN61971.1"/>
    <property type="molecule type" value="Genomic_DNA"/>
</dbReference>
<comment type="caution">
    <text evidence="26">The sequence shown here is derived from an EMBL/GenBank/DDBJ whole genome shotgun (WGS) entry which is preliminary data.</text>
</comment>
<keyword evidence="9 18" id="KW-0418">Kinase</keyword>
<keyword evidence="3 18" id="KW-0723">Serine/threonine-protein kinase</keyword>
<evidence type="ECO:0000256" key="9">
    <source>
        <dbReference type="ARBA" id="ARBA00022777"/>
    </source>
</evidence>
<dbReference type="FunFam" id="3.30.200.20:FF:000145">
    <property type="entry name" value="receptor-like serine/threonine-protein kinase SD1-8"/>
    <property type="match status" value="1"/>
</dbReference>
<dbReference type="PROSITE" id="PS50948">
    <property type="entry name" value="PAN"/>
    <property type="match status" value="1"/>
</dbReference>
<protein>
    <recommendedName>
        <fullName evidence="18">Receptor-like serine/threonine-protein kinase</fullName>
        <ecNumber evidence="18">2.7.11.1</ecNumber>
    </recommendedName>
</protein>
<keyword evidence="13" id="KW-1015">Disulfide bond</keyword>
<comment type="similarity">
    <text evidence="18">Belongs to the protein kinase superfamily. Ser/Thr protein kinase family.</text>
</comment>
<evidence type="ECO:0000256" key="3">
    <source>
        <dbReference type="ARBA" id="ARBA00022527"/>
    </source>
</evidence>
<dbReference type="InterPro" id="IPR003609">
    <property type="entry name" value="Pan_app"/>
</dbReference>
<dbReference type="PROSITE" id="PS00108">
    <property type="entry name" value="PROTEIN_KINASE_ST"/>
    <property type="match status" value="1"/>
</dbReference>
<dbReference type="Gene3D" id="3.30.200.20">
    <property type="entry name" value="Phosphorylase Kinase, domain 1"/>
    <property type="match status" value="1"/>
</dbReference>
<keyword evidence="2" id="KW-1003">Cell membrane</keyword>
<dbReference type="FunFam" id="2.90.10.10:FF:000001">
    <property type="entry name" value="G-type lectin S-receptor-like serine/threonine-protein kinase"/>
    <property type="match status" value="1"/>
</dbReference>
<dbReference type="FunFam" id="1.10.510.10:FF:000060">
    <property type="entry name" value="G-type lectin S-receptor-like serine/threonine-protein kinase"/>
    <property type="match status" value="1"/>
</dbReference>
<dbReference type="SUPFAM" id="SSF56112">
    <property type="entry name" value="Protein kinase-like (PK-like)"/>
    <property type="match status" value="1"/>
</dbReference>
<evidence type="ECO:0000256" key="13">
    <source>
        <dbReference type="ARBA" id="ARBA00023157"/>
    </source>
</evidence>
<dbReference type="PROSITE" id="PS50026">
    <property type="entry name" value="EGF_3"/>
    <property type="match status" value="1"/>
</dbReference>
<dbReference type="GO" id="GO:0004713">
    <property type="term" value="F:protein tyrosine kinase activity"/>
    <property type="evidence" value="ECO:0007669"/>
    <property type="project" value="UniProtKB-KW"/>
</dbReference>
<evidence type="ECO:0000313" key="26">
    <source>
        <dbReference type="EMBL" id="RHN61971.1"/>
    </source>
</evidence>
<feature type="domain" description="EGF-like" evidence="23">
    <location>
        <begin position="282"/>
        <end position="318"/>
    </location>
</feature>
<keyword evidence="26" id="KW-0829">Tyrosine-protein kinase</keyword>
<evidence type="ECO:0000256" key="5">
    <source>
        <dbReference type="ARBA" id="ARBA00022679"/>
    </source>
</evidence>
<comment type="caution">
    <text evidence="19">Lacks conserved residue(s) required for the propagation of feature annotation.</text>
</comment>
<feature type="domain" description="Bulb-type lectin" evidence="24">
    <location>
        <begin position="24"/>
        <end position="144"/>
    </location>
</feature>
<dbReference type="InterPro" id="IPR036426">
    <property type="entry name" value="Bulb-type_lectin_dom_sf"/>
</dbReference>
<keyword evidence="4 19" id="KW-0245">EGF-like domain</keyword>
<dbReference type="SMART" id="SM00220">
    <property type="entry name" value="S_TKc"/>
    <property type="match status" value="1"/>
</dbReference>
<evidence type="ECO:0000256" key="20">
    <source>
        <dbReference type="SAM" id="MobiDB-lite"/>
    </source>
</evidence>
<dbReference type="GO" id="GO:0048544">
    <property type="term" value="P:recognition of pollen"/>
    <property type="evidence" value="ECO:0007669"/>
    <property type="project" value="InterPro"/>
</dbReference>
<dbReference type="Pfam" id="PF07714">
    <property type="entry name" value="PK_Tyr_Ser-Thr"/>
    <property type="match status" value="1"/>
</dbReference>
<comment type="catalytic activity">
    <reaction evidence="17 18">
        <text>L-seryl-[protein] + ATP = O-phospho-L-seryl-[protein] + ADP + H(+)</text>
        <dbReference type="Rhea" id="RHEA:17989"/>
        <dbReference type="Rhea" id="RHEA-COMP:9863"/>
        <dbReference type="Rhea" id="RHEA-COMP:11604"/>
        <dbReference type="ChEBI" id="CHEBI:15378"/>
        <dbReference type="ChEBI" id="CHEBI:29999"/>
        <dbReference type="ChEBI" id="CHEBI:30616"/>
        <dbReference type="ChEBI" id="CHEBI:83421"/>
        <dbReference type="ChEBI" id="CHEBI:456216"/>
        <dbReference type="EC" id="2.7.11.1"/>
    </reaction>
</comment>
<feature type="compositionally biased region" description="Basic and acidic residues" evidence="20">
    <location>
        <begin position="733"/>
        <end position="747"/>
    </location>
</feature>
<dbReference type="InterPro" id="IPR000858">
    <property type="entry name" value="S_locus_glycoprot_dom"/>
</dbReference>
<dbReference type="Pfam" id="PF11883">
    <property type="entry name" value="DUF3403"/>
    <property type="match status" value="1"/>
</dbReference>
<dbReference type="Gene3D" id="2.90.10.10">
    <property type="entry name" value="Bulb-type lectin domain"/>
    <property type="match status" value="1"/>
</dbReference>
<evidence type="ECO:0000256" key="15">
    <source>
        <dbReference type="ARBA" id="ARBA00023180"/>
    </source>
</evidence>
<dbReference type="Pfam" id="PF08276">
    <property type="entry name" value="PAN_2"/>
    <property type="match status" value="1"/>
</dbReference>
<comment type="catalytic activity">
    <reaction evidence="16 18">
        <text>L-threonyl-[protein] + ATP = O-phospho-L-threonyl-[protein] + ADP + H(+)</text>
        <dbReference type="Rhea" id="RHEA:46608"/>
        <dbReference type="Rhea" id="RHEA-COMP:11060"/>
        <dbReference type="Rhea" id="RHEA-COMP:11605"/>
        <dbReference type="ChEBI" id="CHEBI:15378"/>
        <dbReference type="ChEBI" id="CHEBI:30013"/>
        <dbReference type="ChEBI" id="CHEBI:30616"/>
        <dbReference type="ChEBI" id="CHEBI:61977"/>
        <dbReference type="ChEBI" id="CHEBI:456216"/>
        <dbReference type="EC" id="2.7.11.1"/>
    </reaction>
</comment>
<dbReference type="InterPro" id="IPR024171">
    <property type="entry name" value="SRK-like_kinase"/>
</dbReference>
<keyword evidence="14" id="KW-0675">Receptor</keyword>
<evidence type="ECO:0000256" key="14">
    <source>
        <dbReference type="ARBA" id="ARBA00023170"/>
    </source>
</evidence>
<dbReference type="PROSITE" id="PS50927">
    <property type="entry name" value="BULB_LECTIN"/>
    <property type="match status" value="1"/>
</dbReference>
<keyword evidence="10 18" id="KW-0067">ATP-binding</keyword>
<evidence type="ECO:0000259" key="25">
    <source>
        <dbReference type="PROSITE" id="PS50948"/>
    </source>
</evidence>
<dbReference type="GO" id="GO:0005524">
    <property type="term" value="F:ATP binding"/>
    <property type="evidence" value="ECO:0007669"/>
    <property type="project" value="UniProtKB-KW"/>
</dbReference>
<evidence type="ECO:0000256" key="17">
    <source>
        <dbReference type="ARBA" id="ARBA00048679"/>
    </source>
</evidence>
<keyword evidence="11" id="KW-1133">Transmembrane helix</keyword>
<proteinExistence type="inferred from homology"/>
<evidence type="ECO:0000256" key="8">
    <source>
        <dbReference type="ARBA" id="ARBA00022741"/>
    </source>
</evidence>
<dbReference type="PIRSF" id="PIRSF000641">
    <property type="entry name" value="SRK"/>
    <property type="match status" value="1"/>
</dbReference>
<evidence type="ECO:0000259" key="23">
    <source>
        <dbReference type="PROSITE" id="PS50026"/>
    </source>
</evidence>
<dbReference type="SMART" id="SM00108">
    <property type="entry name" value="B_lectin"/>
    <property type="match status" value="1"/>
</dbReference>
<dbReference type="InterPro" id="IPR000742">
    <property type="entry name" value="EGF"/>
</dbReference>
<keyword evidence="12" id="KW-0472">Membrane</keyword>